<dbReference type="PANTHER" id="PTHR34847:SF1">
    <property type="entry name" value="NODULATION PROTEIN U"/>
    <property type="match status" value="1"/>
</dbReference>
<dbReference type="Gene3D" id="3.90.870.20">
    <property type="entry name" value="Carbamoyltransferase, C-terminal domain"/>
    <property type="match status" value="1"/>
</dbReference>
<comment type="caution">
    <text evidence="4">The sequence shown here is derived from an EMBL/GenBank/DDBJ whole genome shotgun (WGS) entry which is preliminary data.</text>
</comment>
<evidence type="ECO:0000313" key="5">
    <source>
        <dbReference type="Proteomes" id="UP000218767"/>
    </source>
</evidence>
<dbReference type="SUPFAM" id="SSF53067">
    <property type="entry name" value="Actin-like ATPase domain"/>
    <property type="match status" value="1"/>
</dbReference>
<keyword evidence="4" id="KW-0808">Transferase</keyword>
<evidence type="ECO:0000313" key="4">
    <source>
        <dbReference type="EMBL" id="PCI75091.1"/>
    </source>
</evidence>
<gene>
    <name evidence="4" type="ORF">COB20_13700</name>
</gene>
<evidence type="ECO:0000259" key="2">
    <source>
        <dbReference type="Pfam" id="PF02543"/>
    </source>
</evidence>
<dbReference type="Proteomes" id="UP000218767">
    <property type="component" value="Unassembled WGS sequence"/>
</dbReference>
<dbReference type="CDD" id="cd24098">
    <property type="entry name" value="ASKHA_NBD_TobZ_N"/>
    <property type="match status" value="1"/>
</dbReference>
<dbReference type="InterPro" id="IPR038152">
    <property type="entry name" value="Carbam_trans_C_sf"/>
</dbReference>
<evidence type="ECO:0000256" key="1">
    <source>
        <dbReference type="ARBA" id="ARBA00006129"/>
    </source>
</evidence>
<proteinExistence type="inferred from homology"/>
<dbReference type="AlphaFoldDB" id="A0A2A4WYH0"/>
<dbReference type="Pfam" id="PF16861">
    <property type="entry name" value="Carbam_trans_C"/>
    <property type="match status" value="1"/>
</dbReference>
<evidence type="ECO:0000259" key="3">
    <source>
        <dbReference type="Pfam" id="PF16861"/>
    </source>
</evidence>
<organism evidence="4 5">
    <name type="scientific">SAR86 cluster bacterium</name>
    <dbReference type="NCBI Taxonomy" id="2030880"/>
    <lineage>
        <taxon>Bacteria</taxon>
        <taxon>Pseudomonadati</taxon>
        <taxon>Pseudomonadota</taxon>
        <taxon>Gammaproteobacteria</taxon>
        <taxon>SAR86 cluster</taxon>
    </lineage>
</organism>
<name>A0A2A4WYH0_9GAMM</name>
<dbReference type="InterPro" id="IPR051338">
    <property type="entry name" value="NodU/CmcH_Carbamoyltrnsfr"/>
</dbReference>
<dbReference type="EMBL" id="NVUL01000083">
    <property type="protein sequence ID" value="PCI75091.1"/>
    <property type="molecule type" value="Genomic_DNA"/>
</dbReference>
<dbReference type="Gene3D" id="3.30.420.40">
    <property type="match status" value="2"/>
</dbReference>
<feature type="domain" description="Carbamoyltransferase" evidence="2">
    <location>
        <begin position="6"/>
        <end position="354"/>
    </location>
</feature>
<dbReference type="Pfam" id="PF02543">
    <property type="entry name" value="Carbam_trans_N"/>
    <property type="match status" value="1"/>
</dbReference>
<reference evidence="5" key="1">
    <citation type="submission" date="2017-08" db="EMBL/GenBank/DDBJ databases">
        <title>A dynamic microbial community with high functional redundancy inhabits the cold, oxic subseafloor aquifer.</title>
        <authorList>
            <person name="Tully B.J."/>
            <person name="Wheat C.G."/>
            <person name="Glazer B.T."/>
            <person name="Huber J.A."/>
        </authorList>
    </citation>
    <scope>NUCLEOTIDE SEQUENCE [LARGE SCALE GENOMIC DNA]</scope>
</reference>
<comment type="similarity">
    <text evidence="1">Belongs to the NodU/CmcH family.</text>
</comment>
<feature type="domain" description="Carbamoyltransferase C-terminal" evidence="3">
    <location>
        <begin position="406"/>
        <end position="575"/>
    </location>
</feature>
<dbReference type="InterPro" id="IPR003696">
    <property type="entry name" value="Carbtransf_dom"/>
</dbReference>
<sequence>MTVITLGLSGAIGHDPAAALFVDGELTAAVEEERLIRRRHAYDQTPYLSARRCMQIARINPAEIDQVAIPFAPISLFTKARWHYAYRHWYAPDRAVDSLLNGNRRYRRYIAELKALLEKLHISTDKVKIVPVEHQLAHASSAYHLDEREGKTAIFCNDSKGEYSNIFLGYGENGKIVRVKEFYNPDSLCGMYAALTDYLGFETLKGEIKVMGIAPFGDASKYDLSSLAKFNGKKFKVDNTLIGTVGIRRYKAKSKGHYFSQKLVDRLGPRRVGNLVDDPYVHYAAAIQKLYEDLSVELIRHYLSDVIEETGRLAIAGTGSMNIRLNQRLANLPEVKELVVHPACSDAGTAIGAASFAVRQLGTKIKPVTHMFHGPSYTAAQCIEACKSHRDKPLWEVLEAPYEKAAQILAEGHLLAWYKGRMEFGTRALGNRSILANPNFPEVVEKINHQVKFREAWQPYSVCVLDSVAEEFIPGEQHDKYMCRAVTASDSWAEKYPAIVHVDKSTETQIVDAESNPNLHELLLGFQKETGHGMLINARLNRPGEALVCSPEDALNMFLGTDLDYLIMEGVLVTKRELSDEW</sequence>
<protein>
    <submittedName>
        <fullName evidence="4">Carbamoyltransferase</fullName>
    </submittedName>
</protein>
<dbReference type="GO" id="GO:0016740">
    <property type="term" value="F:transferase activity"/>
    <property type="evidence" value="ECO:0007669"/>
    <property type="project" value="UniProtKB-KW"/>
</dbReference>
<dbReference type="InterPro" id="IPR031730">
    <property type="entry name" value="Carbam_trans_C"/>
</dbReference>
<accession>A0A2A4WYH0</accession>
<dbReference type="InterPro" id="IPR043129">
    <property type="entry name" value="ATPase_NBD"/>
</dbReference>
<dbReference type="PANTHER" id="PTHR34847">
    <property type="entry name" value="NODULATION PROTEIN U"/>
    <property type="match status" value="1"/>
</dbReference>